<dbReference type="OrthoDB" id="7464126at2759"/>
<feature type="domain" description="Nephrocystin 3-like N-terminal" evidence="3">
    <location>
        <begin position="472"/>
        <end position="643"/>
    </location>
</feature>
<dbReference type="InterPro" id="IPR002110">
    <property type="entry name" value="Ankyrin_rpt"/>
</dbReference>
<dbReference type="InterPro" id="IPR036770">
    <property type="entry name" value="Ankyrin_rpt-contain_sf"/>
</dbReference>
<dbReference type="SUPFAM" id="SSF52540">
    <property type="entry name" value="P-loop containing nucleoside triphosphate hydrolases"/>
    <property type="match status" value="1"/>
</dbReference>
<feature type="compositionally biased region" description="Low complexity" evidence="2">
    <location>
        <begin position="34"/>
        <end position="47"/>
    </location>
</feature>
<keyword evidence="1" id="KW-0677">Repeat</keyword>
<dbReference type="InterPro" id="IPR056884">
    <property type="entry name" value="NPHP3-like_N"/>
</dbReference>
<evidence type="ECO:0000313" key="5">
    <source>
        <dbReference type="Proteomes" id="UP000240493"/>
    </source>
</evidence>
<feature type="compositionally biased region" description="Polar residues" evidence="2">
    <location>
        <begin position="90"/>
        <end position="106"/>
    </location>
</feature>
<feature type="region of interest" description="Disordered" evidence="2">
    <location>
        <begin position="1"/>
        <end position="126"/>
    </location>
</feature>
<keyword evidence="5" id="KW-1185">Reference proteome</keyword>
<feature type="compositionally biased region" description="Basic and acidic residues" evidence="2">
    <location>
        <begin position="1"/>
        <end position="14"/>
    </location>
</feature>
<dbReference type="PANTHER" id="PTHR10039:SF16">
    <property type="entry name" value="GPI INOSITOL-DEACYLASE"/>
    <property type="match status" value="1"/>
</dbReference>
<gene>
    <name evidence="4" type="ORF">M441DRAFT_56418</name>
</gene>
<dbReference type="PANTHER" id="PTHR10039">
    <property type="entry name" value="AMELOGENIN"/>
    <property type="match status" value="1"/>
</dbReference>
<dbReference type="Gene3D" id="1.25.40.20">
    <property type="entry name" value="Ankyrin repeat-containing domain"/>
    <property type="match status" value="1"/>
</dbReference>
<feature type="compositionally biased region" description="Low complexity" evidence="2">
    <location>
        <begin position="63"/>
        <end position="80"/>
    </location>
</feature>
<evidence type="ECO:0000256" key="1">
    <source>
        <dbReference type="ARBA" id="ARBA00022737"/>
    </source>
</evidence>
<name>A0A2T3ZF13_TRIA4</name>
<dbReference type="SUPFAM" id="SSF48403">
    <property type="entry name" value="Ankyrin repeat"/>
    <property type="match status" value="1"/>
</dbReference>
<dbReference type="STRING" id="1042311.A0A2T3ZF13"/>
<dbReference type="EMBL" id="KZ679259">
    <property type="protein sequence ID" value="PTB43402.1"/>
    <property type="molecule type" value="Genomic_DNA"/>
</dbReference>
<organism evidence="4 5">
    <name type="scientific">Trichoderma asperellum (strain ATCC 204424 / CBS 433.97 / NBRC 101777)</name>
    <dbReference type="NCBI Taxonomy" id="1042311"/>
    <lineage>
        <taxon>Eukaryota</taxon>
        <taxon>Fungi</taxon>
        <taxon>Dikarya</taxon>
        <taxon>Ascomycota</taxon>
        <taxon>Pezizomycotina</taxon>
        <taxon>Sordariomycetes</taxon>
        <taxon>Hypocreomycetidae</taxon>
        <taxon>Hypocreales</taxon>
        <taxon>Hypocreaceae</taxon>
        <taxon>Trichoderma</taxon>
    </lineage>
</organism>
<evidence type="ECO:0000313" key="4">
    <source>
        <dbReference type="EMBL" id="PTB43402.1"/>
    </source>
</evidence>
<dbReference type="InterPro" id="IPR027417">
    <property type="entry name" value="P-loop_NTPase"/>
</dbReference>
<sequence length="1302" mass="146013">MKPKTREKVLDKARSLLNRRNKPGSSSRVPGKHPPASSATASAPSPSGVYLEPSRISSKERSSFSSATASRSSSVVSSAVNTPLNLKANPESSKSHQLSQITTSHSPHACSIPSIRSSSPDLASGSLALPELRPTQCSLDPSSSSSPTLMSAEAQVFPKTLRSTPTLLSDLWSRAIDVAKGESETLKWLQKYGLVSTDGKQQMTQKSTEFAQSRSDKKNYIEELIRLIEANKLSEQNDKPLKIPIGNREVIVRDYIANTVAFITKVGNVAFSFTSVEASAPWAVLKAALQIPVHQIEQKAALLGTVKWFISIVRRGQIYETLYTVETTDRKAVQGLQDGLFQVYIAAIKTLAKSDNLFNSSTARQTLTAILDPGYAFDALKDLVEKENKLDREIYACEVSRSVVSSTLMSTQIKDLEKQLYQLSSPLPQIEKGVASLLAKIEEDKLKGLLEFISPEMFGKSHATVAEKRINNTGDWLIASKEFRTWQVTPSSTVLCLKGTIGTGKTFLTSKAIDHIKQSIESSPQHNEGFAFFYCNRSGPSMQDPLIVLKSFVRQLAGKAFDTSGLIQHSLVQRCERIKKEKREFTYKDCEDLLLESFNLYSRTTIVLDALDETDITDYNLGAILTKLMEKSENPIKIFISSRPDREYLEAFEDEAIITVNASSQQEDIERFLAEKLYSTRFFQQRSHVIQNEITNVFAAQSCGMFRWVYLQVISLKKLVTDKAIYNWACNLPVDLMAAYDQIWETIREHDEHDVALAERAIMWVLCSFEPLKTQVLLQAVRYVIQGSTIVRNEEQTQQQILSLCQDLLTIDEERGVWMLPHASVAEYFEKRGWMNIWKCDVFASTLCLNFIDDPPPNDDHRFAYYVIDHWHQHVGRYDKWLGSKEQEAEKEADPNLAAALKRFLGSPSDGSASFRRWTRRPFWVGDIQTPLSAICKYGFYYTLRDWWTQPGKITVEAALKGGYDALWVAVQGHCMPICRHLVKLIEAVHPKGDTYYTFALATSIEESNFDMVKFLVTEVDADVNLIQQGPLFNYRYLIRDGITAVQTAARLQPRMLQWMVDQGVVDLERETNSWCTDGSVLIAAASRPNIKSVQILLKAGANVDAAVHNGKYGSALVAAAALDRVPRDRVAVVRLLLSHGADPNTPMRGGLWGSALEASVAQHWDAELGCKYSEDRRTILLLLLEAGADPTAVFDYGSFGSALAAAAFWGQKDDLKIMIDRVGAERAIEALYQSRHPDVRIFEDQQDITRWKETATYLAEEVGVSKDILHTIGFWDVEPELCEIWEFGPAYNFVLRYSEHC</sequence>
<evidence type="ECO:0000259" key="3">
    <source>
        <dbReference type="Pfam" id="PF24883"/>
    </source>
</evidence>
<evidence type="ECO:0000256" key="2">
    <source>
        <dbReference type="SAM" id="MobiDB-lite"/>
    </source>
</evidence>
<dbReference type="Proteomes" id="UP000240493">
    <property type="component" value="Unassembled WGS sequence"/>
</dbReference>
<accession>A0A2T3ZF13</accession>
<dbReference type="SMART" id="SM00248">
    <property type="entry name" value="ANK"/>
    <property type="match status" value="4"/>
</dbReference>
<proteinExistence type="predicted"/>
<dbReference type="Pfam" id="PF24883">
    <property type="entry name" value="NPHP3_N"/>
    <property type="match status" value="1"/>
</dbReference>
<reference evidence="4 5" key="1">
    <citation type="submission" date="2016-07" db="EMBL/GenBank/DDBJ databases">
        <title>Multiple horizontal gene transfer events from other fungi enriched the ability of initially mycotrophic Trichoderma (Ascomycota) to feed on dead plant biomass.</title>
        <authorList>
            <consortium name="DOE Joint Genome Institute"/>
            <person name="Aerts A."/>
            <person name="Atanasova L."/>
            <person name="Chenthamara K."/>
            <person name="Zhang J."/>
            <person name="Grujic M."/>
            <person name="Henrissat B."/>
            <person name="Kuo A."/>
            <person name="Salamov A."/>
            <person name="Lipzen A."/>
            <person name="Labutti K."/>
            <person name="Barry K."/>
            <person name="Miao Y."/>
            <person name="Rahimi M.J."/>
            <person name="Shen Q."/>
            <person name="Grigoriev I.V."/>
            <person name="Kubicek C.P."/>
            <person name="Druzhinina I.S."/>
        </authorList>
    </citation>
    <scope>NUCLEOTIDE SEQUENCE [LARGE SCALE GENOMIC DNA]</scope>
    <source>
        <strain evidence="4 5">CBS 433.97</strain>
    </source>
</reference>
<protein>
    <recommendedName>
        <fullName evidence="3">Nephrocystin 3-like N-terminal domain-containing protein</fullName>
    </recommendedName>
</protein>
<dbReference type="Gene3D" id="3.40.50.300">
    <property type="entry name" value="P-loop containing nucleotide triphosphate hydrolases"/>
    <property type="match status" value="1"/>
</dbReference>